<feature type="domain" description="Topo IIA-type catalytic" evidence="12">
    <location>
        <begin position="41"/>
        <end position="504"/>
    </location>
</feature>
<dbReference type="Gene3D" id="3.90.199.10">
    <property type="entry name" value="Topoisomerase II, domain 5"/>
    <property type="match status" value="1"/>
</dbReference>
<dbReference type="RefSeq" id="WP_109940532.1">
    <property type="nucleotide sequence ID" value="NZ_CP176366.1"/>
</dbReference>
<dbReference type="FunFam" id="2.120.10.90:FF:000005">
    <property type="entry name" value="DNA topoisomerase 4 subunit A"/>
    <property type="match status" value="1"/>
</dbReference>
<dbReference type="GO" id="GO:0006265">
    <property type="term" value="P:DNA topological change"/>
    <property type="evidence" value="ECO:0007669"/>
    <property type="project" value="UniProtKB-UniRule"/>
</dbReference>
<keyword evidence="10" id="KW-0175">Coiled coil</keyword>
<dbReference type="InterPro" id="IPR050220">
    <property type="entry name" value="Type_II_DNA_Topoisomerases"/>
</dbReference>
<dbReference type="GO" id="GO:0005694">
    <property type="term" value="C:chromosome"/>
    <property type="evidence" value="ECO:0007669"/>
    <property type="project" value="InterPro"/>
</dbReference>
<keyword evidence="9" id="KW-0963">Cytoplasm</keyword>
<evidence type="ECO:0000259" key="12">
    <source>
        <dbReference type="PROSITE" id="PS52040"/>
    </source>
</evidence>
<proteinExistence type="inferred from homology"/>
<keyword evidence="4 9" id="KW-0067">ATP-binding</keyword>
<keyword evidence="6 9" id="KW-0238">DNA-binding</keyword>
<feature type="region of interest" description="Disordered" evidence="11">
    <location>
        <begin position="807"/>
        <end position="839"/>
    </location>
</feature>
<dbReference type="Gene3D" id="2.120.10.90">
    <property type="entry name" value="DNA gyrase/topoisomerase IV, subunit A, C-terminal"/>
    <property type="match status" value="1"/>
</dbReference>
<dbReference type="InterPro" id="IPR035516">
    <property type="entry name" value="Gyrase/topoIV_suA_C"/>
</dbReference>
<comment type="miscellaneous">
    <text evidence="9">Few gyrases are as efficient as E.coli at forming negative supercoils. Not all organisms have 2 type II topoisomerases; in organisms with a single type II topoisomerase this enzyme also has to decatenate newly replicated chromosomes.</text>
</comment>
<dbReference type="GO" id="GO:0005524">
    <property type="term" value="F:ATP binding"/>
    <property type="evidence" value="ECO:0007669"/>
    <property type="project" value="UniProtKB-UniRule"/>
</dbReference>
<dbReference type="Pfam" id="PF03989">
    <property type="entry name" value="DNA_gyraseA_C"/>
    <property type="match status" value="6"/>
</dbReference>
<feature type="coiled-coil region" evidence="10">
    <location>
        <begin position="435"/>
        <end position="462"/>
    </location>
</feature>
<dbReference type="CDD" id="cd00187">
    <property type="entry name" value="TOP4c"/>
    <property type="match status" value="1"/>
</dbReference>
<dbReference type="AlphaFoldDB" id="A0A2V2N7Y0"/>
<evidence type="ECO:0000256" key="11">
    <source>
        <dbReference type="SAM" id="MobiDB-lite"/>
    </source>
</evidence>
<keyword evidence="5 9" id="KW-0799">Topoisomerase</keyword>
<evidence type="ECO:0000313" key="14">
    <source>
        <dbReference type="Proteomes" id="UP000245934"/>
    </source>
</evidence>
<evidence type="ECO:0000256" key="3">
    <source>
        <dbReference type="ARBA" id="ARBA00022741"/>
    </source>
</evidence>
<dbReference type="FunFam" id="3.90.199.10:FF:000001">
    <property type="entry name" value="DNA gyrase subunit A"/>
    <property type="match status" value="1"/>
</dbReference>
<sequence length="839" mass="94380">MTSEDNQEPLFTPRVNEINIEEEMKSSYIDYAMSVIIGRAIPDARDGLKPVHRRSLFAMWEMGNTHDKAYKKSARVVGEVMGKYHPHGDASIYDTIVKMAQPFSYRMMLVDGQGNFGSVDGDSAAAMRYTEVRLKREAEELLVDLEKDTVQFFPNFDESLQEPSVLPAKLPNLLINGSDGIAVGIATKMPPHNLGEVCDAVCHYLQHPDATVFDLMQIIPGPDFPTGGIIMGTDGIQNAYLGGQGKLTIRGVAEIDDTGKRSQIIITEIPFQVNKAKLIEHIAELVHEKRIEGIADLRDESDKDGMRIVIDLRRDARAQLILNHLYKHTALESTFGIINYAIVDNQPKILGLIALMEQFVRHRIIVITRRSEFDKRKAEERVHILRGLLHAIDNIDAVIATIRAAQTADEAKVALVEKFTLDEVQATAILQMQLRRLAALEKQKLVDEREQLEAEIRRLVELLSSEGNIRAEIFRELKEIREKYADPRRTQITGDLQEIVREDLIPNKQVLVCLTHQNYVKHMDVDAYRVQGRGGRGVMGISIKDEDYVEQVFVANMHDHLLCFTSTGRAYWLRVFDIPEGSRQSKGKAIVNLLDLRNEERVTAVIPVQEFSSERFFLYLTERGMIIKIPQDEFARPRSTGVNAISLREGDNLVHVMVSDGKQEIIITTKYGQSLRFHEDQIPLRHRNALGVIGMRMKDDDVVTSMTVIEEGKHLLTITHGGYGKRTNFDEYRGHGRGTMGVRNIKVKRNDGIVTAFAAGPEEEIILMSAEGIVIRTSVEKISIQGRSTQGVRIMKLSQGDRVVGVTSLSPEEQKELGDDIPQAEIIDEGPEDNGSSEE</sequence>
<dbReference type="PANTHER" id="PTHR43493:SF5">
    <property type="entry name" value="DNA GYRASE SUBUNIT A, CHLOROPLASTIC_MITOCHONDRIAL"/>
    <property type="match status" value="1"/>
</dbReference>
<dbReference type="SMART" id="SM00434">
    <property type="entry name" value="TOP4c"/>
    <property type="match status" value="1"/>
</dbReference>
<dbReference type="EC" id="5.6.2.2" evidence="9"/>
<dbReference type="GO" id="GO:0009330">
    <property type="term" value="C:DNA topoisomerase type II (double strand cut, ATP-hydrolyzing) complex"/>
    <property type="evidence" value="ECO:0007669"/>
    <property type="project" value="TreeGrafter"/>
</dbReference>
<dbReference type="GO" id="GO:0005737">
    <property type="term" value="C:cytoplasm"/>
    <property type="evidence" value="ECO:0007669"/>
    <property type="project" value="UniProtKB-SubCell"/>
</dbReference>
<accession>A0A2V2N7Y0</accession>
<dbReference type="InterPro" id="IPR013760">
    <property type="entry name" value="Topo_IIA-like_dom_sf"/>
</dbReference>
<dbReference type="InterPro" id="IPR013757">
    <property type="entry name" value="Topo_IIA_A_a_sf"/>
</dbReference>
<evidence type="ECO:0000313" key="13">
    <source>
        <dbReference type="EMBL" id="PWR74770.1"/>
    </source>
</evidence>
<dbReference type="GO" id="GO:0003677">
    <property type="term" value="F:DNA binding"/>
    <property type="evidence" value="ECO:0007669"/>
    <property type="project" value="UniProtKB-UniRule"/>
</dbReference>
<evidence type="ECO:0000256" key="1">
    <source>
        <dbReference type="ARBA" id="ARBA00000185"/>
    </source>
</evidence>
<evidence type="ECO:0000256" key="7">
    <source>
        <dbReference type="ARBA" id="ARBA00023235"/>
    </source>
</evidence>
<dbReference type="NCBIfam" id="NF004044">
    <property type="entry name" value="PRK05561.1"/>
    <property type="match status" value="1"/>
</dbReference>
<dbReference type="Gene3D" id="3.30.1360.40">
    <property type="match status" value="1"/>
</dbReference>
<reference evidence="13 14" key="1">
    <citation type="submission" date="2018-05" db="EMBL/GenBank/DDBJ databases">
        <title>Draft genome of Methanospirillum stamsii Pt1.</title>
        <authorList>
            <person name="Dueholm M.S."/>
            <person name="Nielsen P.H."/>
            <person name="Bakmann L.F."/>
            <person name="Otzen D.E."/>
        </authorList>
    </citation>
    <scope>NUCLEOTIDE SEQUENCE [LARGE SCALE GENOMIC DNA]</scope>
    <source>
        <strain evidence="13 14">Pt1</strain>
    </source>
</reference>
<comment type="catalytic activity">
    <reaction evidence="1 9">
        <text>ATP-dependent breakage, passage and rejoining of double-stranded DNA.</text>
        <dbReference type="EC" id="5.6.2.2"/>
    </reaction>
</comment>
<dbReference type="InterPro" id="IPR005743">
    <property type="entry name" value="GyrA"/>
</dbReference>
<comment type="subcellular location">
    <subcellularLocation>
        <location evidence="9">Cytoplasm</location>
    </subcellularLocation>
</comment>
<evidence type="ECO:0000256" key="10">
    <source>
        <dbReference type="SAM" id="Coils"/>
    </source>
</evidence>
<dbReference type="HAMAP" id="MF_01897">
    <property type="entry name" value="GyrA"/>
    <property type="match status" value="1"/>
</dbReference>
<comment type="similarity">
    <text evidence="2 9">Belongs to the type II topoisomerase GyrA/ParC subunit family.</text>
</comment>
<dbReference type="GeneID" id="97610623"/>
<feature type="active site" description="O-(5'-phospho-DNA)-tyrosine intermediate" evidence="9">
    <location>
        <position position="129"/>
    </location>
</feature>
<feature type="short sequence motif" description="GyrA-box" evidence="9">
    <location>
        <begin position="531"/>
        <end position="537"/>
    </location>
</feature>
<evidence type="ECO:0000256" key="4">
    <source>
        <dbReference type="ARBA" id="ARBA00022840"/>
    </source>
</evidence>
<comment type="caution">
    <text evidence="13">The sequence shown here is derived from an EMBL/GenBank/DDBJ whole genome shotgun (WGS) entry which is preliminary data.</text>
</comment>
<dbReference type="Proteomes" id="UP000245934">
    <property type="component" value="Unassembled WGS sequence"/>
</dbReference>
<keyword evidence="7 9" id="KW-0413">Isomerase</keyword>
<keyword evidence="3 9" id="KW-0547">Nucleotide-binding</keyword>
<dbReference type="InterPro" id="IPR013758">
    <property type="entry name" value="Topo_IIA_A/C_ab"/>
</dbReference>
<dbReference type="Gene3D" id="1.10.268.10">
    <property type="entry name" value="Topoisomerase, domain 3"/>
    <property type="match status" value="1"/>
</dbReference>
<dbReference type="EMBL" id="QGMZ01000015">
    <property type="protein sequence ID" value="PWR74770.1"/>
    <property type="molecule type" value="Genomic_DNA"/>
</dbReference>
<dbReference type="PROSITE" id="PS52040">
    <property type="entry name" value="TOPO_IIA"/>
    <property type="match status" value="1"/>
</dbReference>
<dbReference type="SUPFAM" id="SSF56719">
    <property type="entry name" value="Type II DNA topoisomerase"/>
    <property type="match status" value="1"/>
</dbReference>
<feature type="compositionally biased region" description="Acidic residues" evidence="11">
    <location>
        <begin position="826"/>
        <end position="839"/>
    </location>
</feature>
<dbReference type="NCBIfam" id="NF004043">
    <property type="entry name" value="PRK05560.1"/>
    <property type="match status" value="1"/>
</dbReference>
<dbReference type="PANTHER" id="PTHR43493">
    <property type="entry name" value="DNA GYRASE/TOPOISOMERASE SUBUNIT A"/>
    <property type="match status" value="1"/>
</dbReference>
<dbReference type="InterPro" id="IPR002205">
    <property type="entry name" value="Topo_IIA_dom_A"/>
</dbReference>
<evidence type="ECO:0000256" key="9">
    <source>
        <dbReference type="HAMAP-Rule" id="MF_01897"/>
    </source>
</evidence>
<comment type="subunit">
    <text evidence="8">Heterotetramer composed of ParC and ParE.</text>
</comment>
<dbReference type="GO" id="GO:0003918">
    <property type="term" value="F:DNA topoisomerase type II (double strand cut, ATP-hydrolyzing) activity"/>
    <property type="evidence" value="ECO:0007669"/>
    <property type="project" value="UniProtKB-UniRule"/>
</dbReference>
<dbReference type="SUPFAM" id="SSF101904">
    <property type="entry name" value="GyrA/ParC C-terminal domain-like"/>
    <property type="match status" value="1"/>
</dbReference>
<keyword evidence="14" id="KW-1185">Reference proteome</keyword>
<gene>
    <name evidence="9" type="primary">gyrA</name>
    <name evidence="13" type="ORF">DLD82_07685</name>
</gene>
<comment type="function">
    <text evidence="9">A type II topoisomerase that negatively supercoils closed circular double-stranded (ds) DNA in an ATP-dependent manner to modulate DNA topology and maintain chromosomes in an underwound state. Negative supercoiling favors strand separation, and DNA replication, transcription, recombination and repair, all of which involve strand separation. Also able to catalyze the interconversion of other topological isomers of dsDNA rings, including catenanes and knotted rings. Type II topoisomerases break and join 2 DNA strands simultaneously in an ATP-dependent manner.</text>
</comment>
<name>A0A2V2N7Y0_9EURY</name>
<protein>
    <recommendedName>
        <fullName evidence="9">DNA gyrase subunit A</fullName>
        <ecNumber evidence="9">5.6.2.2</ecNumber>
    </recommendedName>
</protein>
<dbReference type="Pfam" id="PF00521">
    <property type="entry name" value="DNA_topoisoIV"/>
    <property type="match status" value="1"/>
</dbReference>
<dbReference type="GO" id="GO:0006261">
    <property type="term" value="P:DNA-templated DNA replication"/>
    <property type="evidence" value="ECO:0007669"/>
    <property type="project" value="UniProtKB-UniRule"/>
</dbReference>
<comment type="subunit">
    <text evidence="9">Heterotetramer, composed of two GyrA and two GyrB chains. In the heterotetramer, GyrA contains the active site tyrosine that forms a transient covalent intermediate with DNA, while GyrB binds cofactors and catalyzes ATP hydrolysis.</text>
</comment>
<evidence type="ECO:0000256" key="2">
    <source>
        <dbReference type="ARBA" id="ARBA00008263"/>
    </source>
</evidence>
<evidence type="ECO:0000256" key="5">
    <source>
        <dbReference type="ARBA" id="ARBA00023029"/>
    </source>
</evidence>
<dbReference type="OrthoDB" id="371943at2157"/>
<dbReference type="FunFam" id="3.30.1360.40:FF:000002">
    <property type="entry name" value="DNA gyrase subunit A"/>
    <property type="match status" value="1"/>
</dbReference>
<dbReference type="FunFam" id="1.10.268.10:FF:000001">
    <property type="entry name" value="DNA gyrase subunit A"/>
    <property type="match status" value="1"/>
</dbReference>
<dbReference type="NCBIfam" id="TIGR01063">
    <property type="entry name" value="gyrA"/>
    <property type="match status" value="1"/>
</dbReference>
<evidence type="ECO:0000256" key="8">
    <source>
        <dbReference type="ARBA" id="ARBA00063644"/>
    </source>
</evidence>
<evidence type="ECO:0000256" key="6">
    <source>
        <dbReference type="ARBA" id="ARBA00023125"/>
    </source>
</evidence>
<dbReference type="InterPro" id="IPR006691">
    <property type="entry name" value="GyrA/parC_rep"/>
</dbReference>
<organism evidence="13 14">
    <name type="scientific">Methanospirillum stamsii</name>
    <dbReference type="NCBI Taxonomy" id="1277351"/>
    <lineage>
        <taxon>Archaea</taxon>
        <taxon>Methanobacteriati</taxon>
        <taxon>Methanobacteriota</taxon>
        <taxon>Stenosarchaea group</taxon>
        <taxon>Methanomicrobia</taxon>
        <taxon>Methanomicrobiales</taxon>
        <taxon>Methanospirillaceae</taxon>
        <taxon>Methanospirillum</taxon>
    </lineage>
</organism>